<protein>
    <recommendedName>
        <fullName evidence="6">Small ribosomal subunit protein uS3m</fullName>
    </recommendedName>
</protein>
<keyword evidence="5" id="KW-0687">Ribonucleoprotein</keyword>
<evidence type="ECO:0000256" key="4">
    <source>
        <dbReference type="ARBA" id="ARBA00023128"/>
    </source>
</evidence>
<name>A0A4P8D2R2_HYPMA</name>
<evidence type="ECO:0000256" key="3">
    <source>
        <dbReference type="ARBA" id="ARBA00022980"/>
    </source>
</evidence>
<reference evidence="7" key="1">
    <citation type="journal article" date="2018" name="Mitochondrial DNA Part B Resour">
        <title>The complete mitochondrial genome of the Basidiomycete edible fungus Hypsizygus marmoreus.</title>
        <authorList>
            <person name="Wu Y.-Y."/>
            <person name="Shang J.-J."/>
            <person name="Li Y."/>
            <person name="Zhou C.-L."/>
            <person name="Hou D."/>
            <person name="Li J.-L."/>
            <person name="Tan Q."/>
            <person name="Bao D.-P."/>
            <person name="Yang R.-H."/>
        </authorList>
    </citation>
    <scope>NUCLEOTIDE SEQUENCE</scope>
</reference>
<dbReference type="GO" id="GO:1990904">
    <property type="term" value="C:ribonucleoprotein complex"/>
    <property type="evidence" value="ECO:0007669"/>
    <property type="project" value="UniProtKB-KW"/>
</dbReference>
<sequence length="373" mass="43137">MNILVQINEKKLIINKTFNSIYKNNEIKIEQTIKSILKNNNFESKTDSIIHSIQSVAPHPYPDSSPKGWGWAGRAPVKLLYTSNPLTESKPIINQYLKAMSIYNMKSKGVFIFYSNVIGFNFNMGTTLSGTKLIKNVYNLLCASFKSMYCLISKPVFVITPDKIIIQLFYYLLIPNILKLKKMHKYGNRNKLNNKLPLSRTGWGGEKKNKIKKQYSKFRKIKIKVRIKLRKLSNITLTKVFPLKFKKLCLILSRLFKKPVELDLIRLHYPYNDSNILVNLLGIMINKIKLRIIIRRLFENAIIKNLNNFTLNSKVNIIPAFLSGINIRVAGRLLTHRVVPRQTVKTTRRGACARGKINFSDVARYTNKKKRCL</sequence>
<evidence type="ECO:0000256" key="5">
    <source>
        <dbReference type="ARBA" id="ARBA00023274"/>
    </source>
</evidence>
<dbReference type="AlphaFoldDB" id="A0A4P8D2R2"/>
<proteinExistence type="inferred from homology"/>
<evidence type="ECO:0000256" key="2">
    <source>
        <dbReference type="ARBA" id="ARBA00010761"/>
    </source>
</evidence>
<dbReference type="GO" id="GO:0006412">
    <property type="term" value="P:translation"/>
    <property type="evidence" value="ECO:0007669"/>
    <property type="project" value="InterPro"/>
</dbReference>
<evidence type="ECO:0000256" key="6">
    <source>
        <dbReference type="ARBA" id="ARBA00035157"/>
    </source>
</evidence>
<keyword evidence="3" id="KW-0689">Ribosomal protein</keyword>
<dbReference type="EMBL" id="MH746465">
    <property type="protein sequence ID" value="QCI56440.1"/>
    <property type="molecule type" value="Genomic_DNA"/>
</dbReference>
<keyword evidence="4 7" id="KW-0496">Mitochondrion</keyword>
<dbReference type="GO" id="GO:0005840">
    <property type="term" value="C:ribosome"/>
    <property type="evidence" value="ECO:0007669"/>
    <property type="project" value="UniProtKB-KW"/>
</dbReference>
<accession>A0A4P8D2R2</accession>
<dbReference type="GO" id="GO:0003735">
    <property type="term" value="F:structural constituent of ribosome"/>
    <property type="evidence" value="ECO:0007669"/>
    <property type="project" value="InterPro"/>
</dbReference>
<gene>
    <name evidence="7" type="primary">orf373</name>
</gene>
<evidence type="ECO:0000256" key="1">
    <source>
        <dbReference type="ARBA" id="ARBA00004173"/>
    </source>
</evidence>
<dbReference type="Pfam" id="PF05316">
    <property type="entry name" value="VAR1"/>
    <property type="match status" value="1"/>
</dbReference>
<evidence type="ECO:0000313" key="7">
    <source>
        <dbReference type="EMBL" id="QCI56440.1"/>
    </source>
</evidence>
<geneLocation type="mitochondrion" evidence="7"/>
<comment type="similarity">
    <text evidence="2">Belongs to the universal ribosomal protein uS3 family.</text>
</comment>
<dbReference type="InterPro" id="IPR007980">
    <property type="entry name" value="Ribosomal_uS3m_fun"/>
</dbReference>
<comment type="subcellular location">
    <subcellularLocation>
        <location evidence="1">Mitochondrion</location>
    </subcellularLocation>
</comment>
<dbReference type="GO" id="GO:0005739">
    <property type="term" value="C:mitochondrion"/>
    <property type="evidence" value="ECO:0007669"/>
    <property type="project" value="UniProtKB-SubCell"/>
</dbReference>
<organism evidence="7">
    <name type="scientific">Hypsizygus marmoreus</name>
    <name type="common">White beech mushroom</name>
    <name type="synonym">Agaricus marmoreus</name>
    <dbReference type="NCBI Taxonomy" id="39966"/>
    <lineage>
        <taxon>Eukaryota</taxon>
        <taxon>Fungi</taxon>
        <taxon>Dikarya</taxon>
        <taxon>Basidiomycota</taxon>
        <taxon>Agaricomycotina</taxon>
        <taxon>Agaricomycetes</taxon>
        <taxon>Agaricomycetidae</taxon>
        <taxon>Agaricales</taxon>
        <taxon>Tricholomatineae</taxon>
        <taxon>Lyophyllaceae</taxon>
        <taxon>Hypsizygus</taxon>
    </lineage>
</organism>